<feature type="chain" id="PRO_5045523457" description="Tail specific protease domain-containing protein" evidence="1">
    <location>
        <begin position="25"/>
        <end position="377"/>
    </location>
</feature>
<comment type="caution">
    <text evidence="2">The sequence shown here is derived from an EMBL/GenBank/DDBJ whole genome shotgun (WGS) entry which is preliminary data.</text>
</comment>
<dbReference type="Proteomes" id="UP000597617">
    <property type="component" value="Unassembled WGS sequence"/>
</dbReference>
<dbReference type="EMBL" id="JADQDQ010000011">
    <property type="protein sequence ID" value="MBF9239274.1"/>
    <property type="molecule type" value="Genomic_DNA"/>
</dbReference>
<proteinExistence type="predicted"/>
<accession>A0ABS0ILM7</accession>
<keyword evidence="3" id="KW-1185">Reference proteome</keyword>
<gene>
    <name evidence="2" type="ORF">I2I05_17920</name>
</gene>
<organism evidence="2 3">
    <name type="scientific">Hymenobacter jeongseonensis</name>
    <dbReference type="NCBI Taxonomy" id="2791027"/>
    <lineage>
        <taxon>Bacteria</taxon>
        <taxon>Pseudomonadati</taxon>
        <taxon>Bacteroidota</taxon>
        <taxon>Cytophagia</taxon>
        <taxon>Cytophagales</taxon>
        <taxon>Hymenobacteraceae</taxon>
        <taxon>Hymenobacter</taxon>
    </lineage>
</organism>
<sequence>MLPARLLLLLLLLLVALPPRPARAQPTLTPAQWRQDLQVVLDSFLRRDKTFSPARAAQFRARVSALRDSAAQLSAPQLLVGLAAAVATSGNAHTRLYLLRNRSVLRRYPVRLWWFADGLYVVKTTPAHAALLGAKVERLAGQRPEALLRRVAPLYAGNAAWQAYMSTYTLTSPEILQGLGLVGAGGGLALEVRTRAGKHLRAPLQPLPLAPSRLPLEAWWDLHPGHPGRGASWASALPDDSTRLPLYLRRPLRQYWQHYLPAEQLLYVQYNRAGNQPGTETVAAFGARVLAELRVRPVAKAVVDLRHNTGGNLLVAREFWAQFAALARERGARLYVITGPATFSAGLYHAAQLRQAGAIVVEARRAMRWTFGQRGGT</sequence>
<evidence type="ECO:0000313" key="3">
    <source>
        <dbReference type="Proteomes" id="UP000597617"/>
    </source>
</evidence>
<dbReference type="RefSeq" id="WP_196283627.1">
    <property type="nucleotide sequence ID" value="NZ_JADQDQ010000011.1"/>
</dbReference>
<dbReference type="InterPro" id="IPR029045">
    <property type="entry name" value="ClpP/crotonase-like_dom_sf"/>
</dbReference>
<reference evidence="2 3" key="1">
    <citation type="submission" date="2020-11" db="EMBL/GenBank/DDBJ databases">
        <authorList>
            <person name="Kim M.K."/>
        </authorList>
    </citation>
    <scope>NUCLEOTIDE SEQUENCE [LARGE SCALE GENOMIC DNA]</scope>
    <source>
        <strain evidence="2 3">BT683</strain>
    </source>
</reference>
<feature type="signal peptide" evidence="1">
    <location>
        <begin position="1"/>
        <end position="24"/>
    </location>
</feature>
<protein>
    <recommendedName>
        <fullName evidence="4">Tail specific protease domain-containing protein</fullName>
    </recommendedName>
</protein>
<evidence type="ECO:0000256" key="1">
    <source>
        <dbReference type="SAM" id="SignalP"/>
    </source>
</evidence>
<evidence type="ECO:0000313" key="2">
    <source>
        <dbReference type="EMBL" id="MBF9239274.1"/>
    </source>
</evidence>
<keyword evidence="1" id="KW-0732">Signal</keyword>
<dbReference type="Gene3D" id="3.90.226.10">
    <property type="entry name" value="2-enoyl-CoA Hydratase, Chain A, domain 1"/>
    <property type="match status" value="1"/>
</dbReference>
<name>A0ABS0ILM7_9BACT</name>
<dbReference type="SUPFAM" id="SSF52096">
    <property type="entry name" value="ClpP/crotonase"/>
    <property type="match status" value="1"/>
</dbReference>
<evidence type="ECO:0008006" key="4">
    <source>
        <dbReference type="Google" id="ProtNLM"/>
    </source>
</evidence>